<dbReference type="PROSITE" id="PS51257">
    <property type="entry name" value="PROKAR_LIPOPROTEIN"/>
    <property type="match status" value="1"/>
</dbReference>
<proteinExistence type="predicted"/>
<accession>A0ABM9VMX9</accession>
<evidence type="ECO:0000313" key="1">
    <source>
        <dbReference type="EMBL" id="CUX64096.1"/>
    </source>
</evidence>
<sequence>MEWPMKLIFTSSFGVACASWTLGRLRGGSKLANMTPGMLRAIAWHWLTGGRLSVWAKVAPAQVSRPVIASISTRSIMPLP</sequence>
<dbReference type="Proteomes" id="UP000191812">
    <property type="component" value="Unassembled WGS sequence"/>
</dbReference>
<reference evidence="1 2" key="1">
    <citation type="submission" date="2016-01" db="EMBL/GenBank/DDBJ databases">
        <authorList>
            <person name="Regsiter A."/>
            <person name="william w."/>
        </authorList>
    </citation>
    <scope>NUCLEOTIDE SEQUENCE [LARGE SCALE GENOMIC DNA]</scope>
    <source>
        <strain evidence="1 2">CFBP 6927</strain>
    </source>
</reference>
<dbReference type="EMBL" id="FBWH01000048">
    <property type="protein sequence ID" value="CUX64096.1"/>
    <property type="molecule type" value="Genomic_DNA"/>
</dbReference>
<name>A0ABM9VMX9_9HYPH</name>
<gene>
    <name evidence="1" type="ORF">AGR13a_Lc90131</name>
</gene>
<keyword evidence="2" id="KW-1185">Reference proteome</keyword>
<evidence type="ECO:0008006" key="3">
    <source>
        <dbReference type="Google" id="ProtNLM"/>
    </source>
</evidence>
<protein>
    <recommendedName>
        <fullName evidence="3">Secreted protein</fullName>
    </recommendedName>
</protein>
<evidence type="ECO:0000313" key="2">
    <source>
        <dbReference type="Proteomes" id="UP000191812"/>
    </source>
</evidence>
<comment type="caution">
    <text evidence="1">The sequence shown here is derived from an EMBL/GenBank/DDBJ whole genome shotgun (WGS) entry which is preliminary data.</text>
</comment>
<organism evidence="1 2">
    <name type="scientific">Agrobacterium genomosp. 13 str. CFBP 6927</name>
    <dbReference type="NCBI Taxonomy" id="1183428"/>
    <lineage>
        <taxon>Bacteria</taxon>
        <taxon>Pseudomonadati</taxon>
        <taxon>Pseudomonadota</taxon>
        <taxon>Alphaproteobacteria</taxon>
        <taxon>Hyphomicrobiales</taxon>
        <taxon>Rhizobiaceae</taxon>
        <taxon>Rhizobium/Agrobacterium group</taxon>
        <taxon>Agrobacterium</taxon>
        <taxon>Agrobacterium tumefaciens complex</taxon>
    </lineage>
</organism>